<feature type="region of interest" description="Disordered" evidence="1">
    <location>
        <begin position="93"/>
        <end position="112"/>
    </location>
</feature>
<evidence type="ECO:0000256" key="2">
    <source>
        <dbReference type="SAM" id="SignalP"/>
    </source>
</evidence>
<feature type="region of interest" description="Disordered" evidence="1">
    <location>
        <begin position="134"/>
        <end position="192"/>
    </location>
</feature>
<dbReference type="PROSITE" id="PS51257">
    <property type="entry name" value="PROKAR_LIPOPROTEIN"/>
    <property type="match status" value="1"/>
</dbReference>
<keyword evidence="4" id="KW-1185">Reference proteome</keyword>
<feature type="compositionally biased region" description="Basic and acidic residues" evidence="1">
    <location>
        <begin position="139"/>
        <end position="153"/>
    </location>
</feature>
<dbReference type="EMBL" id="LLZH01000246">
    <property type="protein sequence ID" value="KUL30496.1"/>
    <property type="molecule type" value="Genomic_DNA"/>
</dbReference>
<dbReference type="Proteomes" id="UP000053244">
    <property type="component" value="Unassembled WGS sequence"/>
</dbReference>
<evidence type="ECO:0008006" key="5">
    <source>
        <dbReference type="Google" id="ProtNLM"/>
    </source>
</evidence>
<sequence>MRTRTTLALGALLTVLAAGCGQSPGQDPGVATAQSAGVTPSASASASDDSGGGQDDQLKFSKCMREHGMTWFPDPSNGGLRVKVPSSVKKEDFDAAQKACREFSPGGEDGPKITAAELDQMRQMSQCMRDNGITNFPDPRPDGGIHIDQKLGIDPESPTFQAAQKKCEKLMPRRGEDTKEETGTGTSSGGGA</sequence>
<keyword evidence="2" id="KW-0732">Signal</keyword>
<comment type="caution">
    <text evidence="3">The sequence shown here is derived from an EMBL/GenBank/DDBJ whole genome shotgun (WGS) entry which is preliminary data.</text>
</comment>
<reference evidence="3 4" key="1">
    <citation type="submission" date="2015-10" db="EMBL/GenBank/DDBJ databases">
        <authorList>
            <person name="Gilbert D.G."/>
        </authorList>
    </citation>
    <scope>NUCLEOTIDE SEQUENCE [LARGE SCALE GENOMIC DNA]</scope>
    <source>
        <strain evidence="3 4">NRRL B-16712</strain>
    </source>
</reference>
<evidence type="ECO:0000313" key="4">
    <source>
        <dbReference type="Proteomes" id="UP000053244"/>
    </source>
</evidence>
<feature type="region of interest" description="Disordered" evidence="1">
    <location>
        <begin position="20"/>
        <end position="60"/>
    </location>
</feature>
<organism evidence="3 4">
    <name type="scientific">Actinoplanes awajinensis subsp. mycoplanecinus</name>
    <dbReference type="NCBI Taxonomy" id="135947"/>
    <lineage>
        <taxon>Bacteria</taxon>
        <taxon>Bacillati</taxon>
        <taxon>Actinomycetota</taxon>
        <taxon>Actinomycetes</taxon>
        <taxon>Micromonosporales</taxon>
        <taxon>Micromonosporaceae</taxon>
        <taxon>Actinoplanes</taxon>
    </lineage>
</organism>
<dbReference type="AlphaFoldDB" id="A0A101JP91"/>
<dbReference type="RefSeq" id="WP_067695754.1">
    <property type="nucleotide sequence ID" value="NZ_LLZH01000246.1"/>
</dbReference>
<proteinExistence type="predicted"/>
<feature type="compositionally biased region" description="Basic and acidic residues" evidence="1">
    <location>
        <begin position="165"/>
        <end position="182"/>
    </location>
</feature>
<feature type="signal peptide" evidence="2">
    <location>
        <begin position="1"/>
        <end position="17"/>
    </location>
</feature>
<dbReference type="OrthoDB" id="7949713at2"/>
<feature type="chain" id="PRO_5039198880" description="Lipoprotein" evidence="2">
    <location>
        <begin position="18"/>
        <end position="192"/>
    </location>
</feature>
<gene>
    <name evidence="3" type="ORF">ADL15_24540</name>
</gene>
<evidence type="ECO:0000256" key="1">
    <source>
        <dbReference type="SAM" id="MobiDB-lite"/>
    </source>
</evidence>
<evidence type="ECO:0000313" key="3">
    <source>
        <dbReference type="EMBL" id="KUL30496.1"/>
    </source>
</evidence>
<protein>
    <recommendedName>
        <fullName evidence="5">Lipoprotein</fullName>
    </recommendedName>
</protein>
<accession>A0A101JP91</accession>
<name>A0A101JP91_9ACTN</name>